<gene>
    <name evidence="1" type="ORF">G3A56_00065</name>
</gene>
<name>A0A7L5BCZ6_9HYPH</name>
<dbReference type="Proteomes" id="UP000464865">
    <property type="component" value="Chromosome M15-11"/>
</dbReference>
<reference evidence="1 2" key="1">
    <citation type="submission" date="2020-02" db="EMBL/GenBank/DDBJ databases">
        <title>Plant-Promoting Endophytic Bacterium Rhizobium oryzihabitans sp. nov., Isolated from the Root of Rice.</title>
        <authorList>
            <person name="zhao J."/>
            <person name="Zhang G."/>
        </authorList>
    </citation>
    <scope>NUCLEOTIDE SEQUENCE [LARGE SCALE GENOMIC DNA]</scope>
    <source>
        <strain evidence="1 2">M15</strain>
    </source>
</reference>
<proteinExistence type="predicted"/>
<evidence type="ECO:0000313" key="2">
    <source>
        <dbReference type="Proteomes" id="UP000464865"/>
    </source>
</evidence>
<dbReference type="RefSeq" id="WP_164055992.1">
    <property type="nucleotide sequence ID" value="NZ_CP048632.1"/>
</dbReference>
<protein>
    <recommendedName>
        <fullName evidence="3">Head-tail adaptor protein</fullName>
    </recommendedName>
</protein>
<accession>A0A7L5BCZ6</accession>
<dbReference type="AlphaFoldDB" id="A0A7L5BCZ6"/>
<organism evidence="1 2">
    <name type="scientific">Rhizobium oryzihabitans</name>
    <dbReference type="NCBI Taxonomy" id="2267833"/>
    <lineage>
        <taxon>Bacteria</taxon>
        <taxon>Pseudomonadati</taxon>
        <taxon>Pseudomonadota</taxon>
        <taxon>Alphaproteobacteria</taxon>
        <taxon>Hyphomicrobiales</taxon>
        <taxon>Rhizobiaceae</taxon>
        <taxon>Rhizobium/Agrobacterium group</taxon>
        <taxon>Rhizobium</taxon>
    </lineage>
</organism>
<dbReference type="EMBL" id="CP048632">
    <property type="protein sequence ID" value="QIB36593.1"/>
    <property type="molecule type" value="Genomic_DNA"/>
</dbReference>
<evidence type="ECO:0000313" key="1">
    <source>
        <dbReference type="EMBL" id="QIB36593.1"/>
    </source>
</evidence>
<dbReference type="KEGG" id="roy:G3A56_00065"/>
<sequence>MATLDVTEILSDPDFCDTVTITRKTETIGSNGRPVITTETFPNVIAVVTAGQGDMLKRFPELTRVEGSVMVHTTFRLVAATQTTQADEMAWNGVNYRLTALNDWTNFGAGFVSAIFTMIDLLEASPT</sequence>
<keyword evidence="2" id="KW-1185">Reference proteome</keyword>
<evidence type="ECO:0008006" key="3">
    <source>
        <dbReference type="Google" id="ProtNLM"/>
    </source>
</evidence>